<dbReference type="AlphaFoldDB" id="A0AAU6SS49"/>
<gene>
    <name evidence="1" type="ORF">MRN70_17010</name>
</gene>
<reference evidence="1" key="1">
    <citation type="submission" date="2022-03" db="EMBL/GenBank/DDBJ databases">
        <title>Sea Food Isolates.</title>
        <authorList>
            <person name="Li c."/>
        </authorList>
    </citation>
    <scope>NUCLEOTIDE SEQUENCE</scope>
    <source>
        <strain evidence="1">19PA01SH03</strain>
    </source>
</reference>
<proteinExistence type="predicted"/>
<dbReference type="InterPro" id="IPR007488">
    <property type="entry name" value="DUF535"/>
</dbReference>
<dbReference type="GO" id="GO:0006974">
    <property type="term" value="P:DNA damage response"/>
    <property type="evidence" value="ECO:0007669"/>
    <property type="project" value="TreeGrafter"/>
</dbReference>
<accession>A0AAU6SS49</accession>
<organism evidence="1">
    <name type="scientific">bacterium 19PA01SH03</name>
    <dbReference type="NCBI Taxonomy" id="2920705"/>
    <lineage>
        <taxon>Bacteria</taxon>
    </lineage>
</organism>
<evidence type="ECO:0000313" key="1">
    <source>
        <dbReference type="EMBL" id="XAG22842.1"/>
    </source>
</evidence>
<protein>
    <submittedName>
        <fullName evidence="1">VirK/YbjX family protein</fullName>
    </submittedName>
</protein>
<name>A0AAU6SS49_UNCXX</name>
<dbReference type="PANTHER" id="PTHR38785:SF1">
    <property type="entry name" value="HOMOLOG OF VIRK"/>
    <property type="match status" value="1"/>
</dbReference>
<dbReference type="Pfam" id="PF04393">
    <property type="entry name" value="DUF535"/>
    <property type="match status" value="1"/>
</dbReference>
<sequence>MRLKLASAAHAQSQKHKLRDISKFILRSYLYPRHFQKMVNLFHHERRQHIFIRQPNYIMKCMIPFLHIGLSKSDVIQLLNDHHSWLEATFSRAAILKIHTDKLYLGSIHIDDENYQLTLSFDGRIRKEGELALSLEDNTGYAYYTLGFTIQNNLLLIGCMQGAVNDNGFSRTFTKAIHGLRPKSFMVEAVQFIAQYLDIKTIYAVKNSAHIYNAKRYGKKSDSINLDYDQLWQEHDGVDHNRWFYSLPLSAKRREMGEIKRPKRKMYRERYAWLDAYQQQLYALLQPSLLYPHNLKMSIAEQVAWLTDDSTQYPISQRS</sequence>
<dbReference type="PANTHER" id="PTHR38785">
    <property type="entry name" value="HOMOLOG OF VIRK"/>
    <property type="match status" value="1"/>
</dbReference>
<dbReference type="EMBL" id="CP095339">
    <property type="protein sequence ID" value="XAG22842.1"/>
    <property type="molecule type" value="Genomic_DNA"/>
</dbReference>